<dbReference type="Proteomes" id="UP001152523">
    <property type="component" value="Unassembled WGS sequence"/>
</dbReference>
<evidence type="ECO:0000313" key="3">
    <source>
        <dbReference type="Proteomes" id="UP001152523"/>
    </source>
</evidence>
<reference evidence="2" key="1">
    <citation type="submission" date="2022-07" db="EMBL/GenBank/DDBJ databases">
        <authorList>
            <person name="Macas J."/>
            <person name="Novak P."/>
            <person name="Neumann P."/>
        </authorList>
    </citation>
    <scope>NUCLEOTIDE SEQUENCE</scope>
</reference>
<name>A0AAV0E4F4_9ASTE</name>
<protein>
    <submittedName>
        <fullName evidence="2">Uncharacterized protein</fullName>
    </submittedName>
</protein>
<feature type="compositionally biased region" description="Polar residues" evidence="1">
    <location>
        <begin position="111"/>
        <end position="124"/>
    </location>
</feature>
<feature type="compositionally biased region" description="Polar residues" evidence="1">
    <location>
        <begin position="79"/>
        <end position="88"/>
    </location>
</feature>
<comment type="caution">
    <text evidence="2">The sequence shown here is derived from an EMBL/GenBank/DDBJ whole genome shotgun (WGS) entry which is preliminary data.</text>
</comment>
<gene>
    <name evidence="2" type="ORF">CEPIT_LOCUS20928</name>
</gene>
<sequence>MFSLLSLCWIIVIISLVVLVPTYCRRARYILGEDFRSPEILSEDSVYASRAMVVFAVFLCRCLSKVAALLGWSRRGVSAASSVNNGDQTRCPKSRDEDNTQSVRTGRTVRSKQSGQIPNKWNVY</sequence>
<keyword evidence="3" id="KW-1185">Reference proteome</keyword>
<evidence type="ECO:0000313" key="2">
    <source>
        <dbReference type="EMBL" id="CAH9115001.1"/>
    </source>
</evidence>
<evidence type="ECO:0000256" key="1">
    <source>
        <dbReference type="SAM" id="MobiDB-lite"/>
    </source>
</evidence>
<feature type="region of interest" description="Disordered" evidence="1">
    <location>
        <begin position="75"/>
        <end position="124"/>
    </location>
</feature>
<proteinExistence type="predicted"/>
<dbReference type="EMBL" id="CAMAPF010000233">
    <property type="protein sequence ID" value="CAH9115001.1"/>
    <property type="molecule type" value="Genomic_DNA"/>
</dbReference>
<dbReference type="AlphaFoldDB" id="A0AAV0E4F4"/>
<accession>A0AAV0E4F4</accession>
<organism evidence="2 3">
    <name type="scientific">Cuscuta epithymum</name>
    <dbReference type="NCBI Taxonomy" id="186058"/>
    <lineage>
        <taxon>Eukaryota</taxon>
        <taxon>Viridiplantae</taxon>
        <taxon>Streptophyta</taxon>
        <taxon>Embryophyta</taxon>
        <taxon>Tracheophyta</taxon>
        <taxon>Spermatophyta</taxon>
        <taxon>Magnoliopsida</taxon>
        <taxon>eudicotyledons</taxon>
        <taxon>Gunneridae</taxon>
        <taxon>Pentapetalae</taxon>
        <taxon>asterids</taxon>
        <taxon>lamiids</taxon>
        <taxon>Solanales</taxon>
        <taxon>Convolvulaceae</taxon>
        <taxon>Cuscuteae</taxon>
        <taxon>Cuscuta</taxon>
        <taxon>Cuscuta subgen. Cuscuta</taxon>
    </lineage>
</organism>